<accession>A0A024GE05</accession>
<dbReference type="AlphaFoldDB" id="A0A024GE05"/>
<dbReference type="OrthoDB" id="72246at2759"/>
<feature type="region of interest" description="Disordered" evidence="1">
    <location>
        <begin position="50"/>
        <end position="95"/>
    </location>
</feature>
<gene>
    <name evidence="2" type="ORF">BN9_059580</name>
</gene>
<evidence type="ECO:0000313" key="2">
    <source>
        <dbReference type="EMBL" id="CCI45111.1"/>
    </source>
</evidence>
<evidence type="ECO:0000313" key="3">
    <source>
        <dbReference type="Proteomes" id="UP000053237"/>
    </source>
</evidence>
<dbReference type="EMBL" id="CAIX01000088">
    <property type="protein sequence ID" value="CCI45111.1"/>
    <property type="molecule type" value="Genomic_DNA"/>
</dbReference>
<sequence length="461" mass="51225">MGNSCTRSEAQVLGIDEMSYLPLRTEEHSLQRRGRWSTAGFERSVDLDALVDAPSPSNSPVRLSRLRRRRTRNKSKSEASHRPTLLTCAENSRDPSGPTYQTFIRKNDEITLQTAALLNPSQSYSAFLSTDSVAILDTDADFILGSPSYSPSEIHARWGEPVDDPDETNMCCDFVPNPFKFGFCVTCQKQHDITCSGLIMSKKEFKKIARPAVAKTAANAANNPAALNASKSEVIEPRESDVDLALLLKQRRDILTKLERMQHQETKKDRTNSRLPTSQSAIGTESNAATLANLRIVPGRTRTFRSSLGNIITVGGTDSFSNRSEESKSTTGKKMLYASINEALEADKISNQKRKSALPDEANADPAGYIVRRYSSIAVNGMQKPSTHITPTCPPGFTADDKDTQHCMWRKNRSTNSLEFTESPLVNSDVNREAGRNIWKNDCDQKPESVNSWLDENWLKS</sequence>
<reference evidence="2 3" key="1">
    <citation type="submission" date="2012-05" db="EMBL/GenBank/DDBJ databases">
        <title>Recombination and specialization in a pathogen metapopulation.</title>
        <authorList>
            <person name="Gardiner A."/>
            <person name="Kemen E."/>
            <person name="Schultz-Larsen T."/>
            <person name="MacLean D."/>
            <person name="Van Oosterhout C."/>
            <person name="Jones J.D.G."/>
        </authorList>
    </citation>
    <scope>NUCLEOTIDE SEQUENCE [LARGE SCALE GENOMIC DNA]</scope>
    <source>
        <strain evidence="2 3">Ac Nc2</strain>
    </source>
</reference>
<protein>
    <submittedName>
        <fullName evidence="2">Uncharacterized protein</fullName>
    </submittedName>
</protein>
<dbReference type="Proteomes" id="UP000053237">
    <property type="component" value="Unassembled WGS sequence"/>
</dbReference>
<organism evidence="2 3">
    <name type="scientific">Albugo candida</name>
    <dbReference type="NCBI Taxonomy" id="65357"/>
    <lineage>
        <taxon>Eukaryota</taxon>
        <taxon>Sar</taxon>
        <taxon>Stramenopiles</taxon>
        <taxon>Oomycota</taxon>
        <taxon>Peronosporomycetes</taxon>
        <taxon>Albuginales</taxon>
        <taxon>Albuginaceae</taxon>
        <taxon>Albugo</taxon>
    </lineage>
</organism>
<keyword evidence="3" id="KW-1185">Reference proteome</keyword>
<dbReference type="InParanoid" id="A0A024GE05"/>
<feature type="compositionally biased region" description="Basic residues" evidence="1">
    <location>
        <begin position="64"/>
        <end position="74"/>
    </location>
</feature>
<comment type="caution">
    <text evidence="2">The sequence shown here is derived from an EMBL/GenBank/DDBJ whole genome shotgun (WGS) entry which is preliminary data.</text>
</comment>
<proteinExistence type="predicted"/>
<evidence type="ECO:0000256" key="1">
    <source>
        <dbReference type="SAM" id="MobiDB-lite"/>
    </source>
</evidence>
<name>A0A024GE05_9STRA</name>